<dbReference type="InterPro" id="IPR043504">
    <property type="entry name" value="Peptidase_S1_PA_chymotrypsin"/>
</dbReference>
<dbReference type="AlphaFoldDB" id="A0A3Q2V3X6"/>
<proteinExistence type="predicted"/>
<protein>
    <recommendedName>
        <fullName evidence="3">Peptidase S1 domain-containing protein</fullName>
    </recommendedName>
</protein>
<dbReference type="STRING" id="8153.ENSHBUP00000005597"/>
<evidence type="ECO:0000259" key="3">
    <source>
        <dbReference type="Pfam" id="PF00089"/>
    </source>
</evidence>
<dbReference type="Pfam" id="PF00089">
    <property type="entry name" value="Trypsin"/>
    <property type="match status" value="1"/>
</dbReference>
<keyword evidence="2" id="KW-0812">Transmembrane</keyword>
<dbReference type="GeneTree" id="ENSGT00940000177501"/>
<dbReference type="InterPro" id="IPR001254">
    <property type="entry name" value="Trypsin_dom"/>
</dbReference>
<dbReference type="GO" id="GO:0006508">
    <property type="term" value="P:proteolysis"/>
    <property type="evidence" value="ECO:0007669"/>
    <property type="project" value="InterPro"/>
</dbReference>
<dbReference type="InterPro" id="IPR009003">
    <property type="entry name" value="Peptidase_S1_PA"/>
</dbReference>
<dbReference type="Ensembl" id="ENSHBUT00000006730.1">
    <property type="protein sequence ID" value="ENSHBUP00000005597.1"/>
    <property type="gene ID" value="ENSHBUG00000006996.1"/>
</dbReference>
<evidence type="ECO:0000313" key="5">
    <source>
        <dbReference type="Proteomes" id="UP000264840"/>
    </source>
</evidence>
<feature type="domain" description="Peptidase S1" evidence="3">
    <location>
        <begin position="59"/>
        <end position="100"/>
    </location>
</feature>
<evidence type="ECO:0000313" key="4">
    <source>
        <dbReference type="Ensembl" id="ENSHBUP00000005597.1"/>
    </source>
</evidence>
<accession>A0A3Q2V3X6</accession>
<keyword evidence="2" id="KW-1133">Transmembrane helix</keyword>
<reference evidence="4" key="1">
    <citation type="submission" date="2025-08" db="UniProtKB">
        <authorList>
            <consortium name="Ensembl"/>
        </authorList>
    </citation>
    <scope>IDENTIFICATION</scope>
</reference>
<evidence type="ECO:0000256" key="2">
    <source>
        <dbReference type="SAM" id="Phobius"/>
    </source>
</evidence>
<feature type="transmembrane region" description="Helical" evidence="2">
    <location>
        <begin position="15"/>
        <end position="36"/>
    </location>
</feature>
<dbReference type="PANTHER" id="PTHR24252">
    <property type="entry name" value="ACROSIN-RELATED"/>
    <property type="match status" value="1"/>
</dbReference>
<reference evidence="4" key="2">
    <citation type="submission" date="2025-09" db="UniProtKB">
        <authorList>
            <consortium name="Ensembl"/>
        </authorList>
    </citation>
    <scope>IDENTIFICATION</scope>
</reference>
<keyword evidence="1" id="KW-1015">Disulfide bond</keyword>
<name>A0A3Q2V3X6_HAPBU</name>
<dbReference type="Gene3D" id="2.40.10.10">
    <property type="entry name" value="Trypsin-like serine proteases"/>
    <property type="match status" value="1"/>
</dbReference>
<evidence type="ECO:0000256" key="1">
    <source>
        <dbReference type="ARBA" id="ARBA00023157"/>
    </source>
</evidence>
<sequence>MSAFVKAHNQLFPPVYAKLVASSLYIGSLTVALLLCKKFQLKLKQSEVLTPKNSGILGGTSMATAGSWPWMASLQKNGSHVCGGTLVALDSVLSNANCFSR</sequence>
<keyword evidence="2" id="KW-0472">Membrane</keyword>
<dbReference type="GO" id="GO:0004252">
    <property type="term" value="F:serine-type endopeptidase activity"/>
    <property type="evidence" value="ECO:0007669"/>
    <property type="project" value="InterPro"/>
</dbReference>
<keyword evidence="5" id="KW-1185">Reference proteome</keyword>
<dbReference type="SUPFAM" id="SSF50494">
    <property type="entry name" value="Trypsin-like serine proteases"/>
    <property type="match status" value="1"/>
</dbReference>
<dbReference type="Proteomes" id="UP000264840">
    <property type="component" value="Unplaced"/>
</dbReference>
<organism evidence="4 5">
    <name type="scientific">Haplochromis burtoni</name>
    <name type="common">Burton's mouthbrooder</name>
    <name type="synonym">Chromis burtoni</name>
    <dbReference type="NCBI Taxonomy" id="8153"/>
    <lineage>
        <taxon>Eukaryota</taxon>
        <taxon>Metazoa</taxon>
        <taxon>Chordata</taxon>
        <taxon>Craniata</taxon>
        <taxon>Vertebrata</taxon>
        <taxon>Euteleostomi</taxon>
        <taxon>Actinopterygii</taxon>
        <taxon>Neopterygii</taxon>
        <taxon>Teleostei</taxon>
        <taxon>Neoteleostei</taxon>
        <taxon>Acanthomorphata</taxon>
        <taxon>Ovalentaria</taxon>
        <taxon>Cichlomorphae</taxon>
        <taxon>Cichliformes</taxon>
        <taxon>Cichlidae</taxon>
        <taxon>African cichlids</taxon>
        <taxon>Pseudocrenilabrinae</taxon>
        <taxon>Haplochromini</taxon>
        <taxon>Haplochromis</taxon>
    </lineage>
</organism>
<dbReference type="PANTHER" id="PTHR24252:SF7">
    <property type="entry name" value="HYALIN"/>
    <property type="match status" value="1"/>
</dbReference>